<protein>
    <submittedName>
        <fullName evidence="1">Uncharacterized protein</fullName>
    </submittedName>
</protein>
<dbReference type="Proteomes" id="UP000190962">
    <property type="component" value="Unassembled WGS sequence"/>
</dbReference>
<accession>A0A1T2CG98</accession>
<sequence>MGAKEREAFLDWHGGLQGQIFDFRREILEYCRSDVDILRKACLKFRNLLRKATGRYEEVVNAKGTVEQQIVEAIDPFDYITIASVCMGVFRTKFMEETWKVKLDGYDEWKPAKLRDGTLSIMMDGQWVSEGDLTKRTVAAKEFVSSSIAKVPSVKNTDNFSKISIQWLQWRSKKEGVVIQHALNVGEKKLPGTRYKLDGYCAETNTAYEYIRRSIH</sequence>
<comment type="caution">
    <text evidence="1">The sequence shown here is derived from an EMBL/GenBank/DDBJ whole genome shotgun (WGS) entry which is preliminary data.</text>
</comment>
<reference evidence="1 2" key="1">
    <citation type="submission" date="2016-11" db="EMBL/GenBank/DDBJ databases">
        <title>Mixed transmission modes and dynamic genome evolution in an obligate animal-bacterial symbiosis.</title>
        <authorList>
            <person name="Russell S.L."/>
            <person name="Corbett-Detig R.B."/>
            <person name="Cavanaugh C.M."/>
        </authorList>
    </citation>
    <scope>NUCLEOTIDE SEQUENCE [LARGE SCALE GENOMIC DNA]</scope>
    <source>
        <strain evidence="1">MA-KB16</strain>
    </source>
</reference>
<dbReference type="AlphaFoldDB" id="A0A1T2CG98"/>
<gene>
    <name evidence="1" type="ORF">BOV88_13695</name>
</gene>
<evidence type="ECO:0000313" key="1">
    <source>
        <dbReference type="EMBL" id="OOY33734.1"/>
    </source>
</evidence>
<proteinExistence type="predicted"/>
<dbReference type="EMBL" id="MPNX01000073">
    <property type="protein sequence ID" value="OOY33734.1"/>
    <property type="molecule type" value="Genomic_DNA"/>
</dbReference>
<organism evidence="1 2">
    <name type="scientific">Solemya velum gill symbiont</name>
    <dbReference type="NCBI Taxonomy" id="2340"/>
    <lineage>
        <taxon>Bacteria</taxon>
        <taxon>Pseudomonadati</taxon>
        <taxon>Pseudomonadota</taxon>
        <taxon>Gammaproteobacteria</taxon>
        <taxon>sulfur-oxidizing symbionts</taxon>
    </lineage>
</organism>
<name>A0A1T2CG98_SOVGS</name>
<evidence type="ECO:0000313" key="2">
    <source>
        <dbReference type="Proteomes" id="UP000190962"/>
    </source>
</evidence>